<evidence type="ECO:0000313" key="9">
    <source>
        <dbReference type="Proteomes" id="UP001233999"/>
    </source>
</evidence>
<comment type="caution">
    <text evidence="8">The sequence shown here is derived from an EMBL/GenBank/DDBJ whole genome shotgun (WGS) entry which is preliminary data.</text>
</comment>
<evidence type="ECO:0000259" key="7">
    <source>
        <dbReference type="Pfam" id="PF01301"/>
    </source>
</evidence>
<evidence type="ECO:0000256" key="6">
    <source>
        <dbReference type="SAM" id="SignalP"/>
    </source>
</evidence>
<dbReference type="Proteomes" id="UP001233999">
    <property type="component" value="Unassembled WGS sequence"/>
</dbReference>
<dbReference type="PROSITE" id="PS01182">
    <property type="entry name" value="GLYCOSYL_HYDROL_F35"/>
    <property type="match status" value="2"/>
</dbReference>
<evidence type="ECO:0000256" key="4">
    <source>
        <dbReference type="RuleBase" id="RU000675"/>
    </source>
</evidence>
<dbReference type="PANTHER" id="PTHR23421">
    <property type="entry name" value="BETA-GALACTOSIDASE RELATED"/>
    <property type="match status" value="1"/>
</dbReference>
<dbReference type="EC" id="3.2.1.23" evidence="4"/>
<dbReference type="InterPro" id="IPR001944">
    <property type="entry name" value="Glycoside_Hdrlase_35"/>
</dbReference>
<keyword evidence="2 4" id="KW-0378">Hydrolase</keyword>
<dbReference type="SUPFAM" id="SSF51445">
    <property type="entry name" value="(Trans)glycosidases"/>
    <property type="match status" value="2"/>
</dbReference>
<dbReference type="InterPro" id="IPR019801">
    <property type="entry name" value="Glyco_hydro_35_CS"/>
</dbReference>
<sequence>MEKTLLFTVIYFVLLTWLTLPCSGQDAELPTLYEYYTDGGIEAGLETLPGAFQLNKKNITLYSGSIHYFRVHPDYWRDRLTKLRAAGFNAVQTYVPWNLHEPEKDVFDFGDGDNDMSLFLDVVTFLKIAQEEDLFVLFRPSAYICAEWEFGGMPSWLLRYEGIKVRSSDERFLDRVDIFYSKLFPLIEDMQFTKGGPIIAFQVENEYGGLIQDGSPIDTDYLLFLKDTYIKYGAVELLYTSDNPSVHAERGSVPGLLQTANFKSNAGLELGKLQQYQPDMPRMVSEYWSGWFDPLVYSLRDLIINIHTILNFPSSINLYMFHGGTSFGFLNGANSALYFPYYQADVSSYDYNAPLSEAGDYTDKYNASVDIIANYNKVATKLPALPAESKKIAYDTAPITQQLTYNQVLENIGEEDRVTSDQVISMENLSVNNNNDCPPCHLMADRRTSKSIPFPYHRFLQFFQLFKVIPQFNMEEVALRLCCGIPFLICMADLPTLYDYYTEGGIYSGLETLPDTFQLNRKNITLFSGAIHYFRVHPEYWRDRLRKLRAAGFNTVETYVPWNLHEPEQDVFDFGKGNNDMSMFLDVVKYIKLAQEEDLLVILRPSPYICSEWDFGGMPSWLLRFPGLVVRSSEQQFLDRVSKYNNKLLPLFKDLQFTRGGPVIAFQIENEYGGLVEDGSPVDTKYLEFLRDEFLKHDIVELLFTSDNPSMHGETGAIAGVLQTANFQVNPENELSILKKFQPDKPLMVMEFWAGWFDHWFEKHHTTTVE</sequence>
<reference evidence="8" key="2">
    <citation type="submission" date="2023-05" db="EMBL/GenBank/DDBJ databases">
        <authorList>
            <person name="Fouks B."/>
        </authorList>
    </citation>
    <scope>NUCLEOTIDE SEQUENCE</scope>
    <source>
        <strain evidence="8">Stay&amp;Tobe</strain>
        <tissue evidence="8">Testes</tissue>
    </source>
</reference>
<accession>A0AAD7ZMF8</accession>
<dbReference type="InterPro" id="IPR017853">
    <property type="entry name" value="GH"/>
</dbReference>
<comment type="catalytic activity">
    <reaction evidence="4">
        <text>Hydrolysis of terminal non-reducing beta-D-galactose residues in beta-D-galactosides.</text>
        <dbReference type="EC" id="3.2.1.23"/>
    </reaction>
</comment>
<dbReference type="Pfam" id="PF01301">
    <property type="entry name" value="Glyco_hydro_35"/>
    <property type="match status" value="2"/>
</dbReference>
<feature type="non-terminal residue" evidence="8">
    <location>
        <position position="770"/>
    </location>
</feature>
<evidence type="ECO:0000256" key="5">
    <source>
        <dbReference type="RuleBase" id="RU003679"/>
    </source>
</evidence>
<feature type="signal peptide" evidence="6">
    <location>
        <begin position="1"/>
        <end position="24"/>
    </location>
</feature>
<comment type="similarity">
    <text evidence="1 5">Belongs to the glycosyl hydrolase 35 family.</text>
</comment>
<feature type="domain" description="Glycoside hydrolase 35 catalytic" evidence="7">
    <location>
        <begin position="52"/>
        <end position="373"/>
    </location>
</feature>
<organism evidence="8 9">
    <name type="scientific">Diploptera punctata</name>
    <name type="common">Pacific beetle cockroach</name>
    <dbReference type="NCBI Taxonomy" id="6984"/>
    <lineage>
        <taxon>Eukaryota</taxon>
        <taxon>Metazoa</taxon>
        <taxon>Ecdysozoa</taxon>
        <taxon>Arthropoda</taxon>
        <taxon>Hexapoda</taxon>
        <taxon>Insecta</taxon>
        <taxon>Pterygota</taxon>
        <taxon>Neoptera</taxon>
        <taxon>Polyneoptera</taxon>
        <taxon>Dictyoptera</taxon>
        <taxon>Blattodea</taxon>
        <taxon>Blaberoidea</taxon>
        <taxon>Blaberidae</taxon>
        <taxon>Diplopterinae</taxon>
        <taxon>Diploptera</taxon>
    </lineage>
</organism>
<keyword evidence="3 4" id="KW-0326">Glycosidase</keyword>
<feature type="domain" description="Glycoside hydrolase 35 catalytic" evidence="7">
    <location>
        <begin position="517"/>
        <end position="768"/>
    </location>
</feature>
<dbReference type="GO" id="GO:0005975">
    <property type="term" value="P:carbohydrate metabolic process"/>
    <property type="evidence" value="ECO:0007669"/>
    <property type="project" value="InterPro"/>
</dbReference>
<dbReference type="GO" id="GO:0004565">
    <property type="term" value="F:beta-galactosidase activity"/>
    <property type="evidence" value="ECO:0007669"/>
    <property type="project" value="UniProtKB-EC"/>
</dbReference>
<keyword evidence="9" id="KW-1185">Reference proteome</keyword>
<dbReference type="FunFam" id="3.20.20.80:FF:000115">
    <property type="entry name" value="Beta-galactosidase"/>
    <property type="match status" value="2"/>
</dbReference>
<dbReference type="AlphaFoldDB" id="A0AAD7ZMF8"/>
<keyword evidence="6" id="KW-0732">Signal</keyword>
<evidence type="ECO:0000313" key="8">
    <source>
        <dbReference type="EMBL" id="KAJ9583087.1"/>
    </source>
</evidence>
<feature type="chain" id="PRO_5042291260" description="Beta-galactosidase" evidence="6">
    <location>
        <begin position="25"/>
        <end position="770"/>
    </location>
</feature>
<dbReference type="EMBL" id="JASPKZ010007675">
    <property type="protein sequence ID" value="KAJ9583087.1"/>
    <property type="molecule type" value="Genomic_DNA"/>
</dbReference>
<evidence type="ECO:0000256" key="3">
    <source>
        <dbReference type="ARBA" id="ARBA00023295"/>
    </source>
</evidence>
<reference evidence="8" key="1">
    <citation type="journal article" date="2023" name="IScience">
        <title>Live-bearing cockroach genome reveals convergent evolutionary mechanisms linked to viviparity in insects and beyond.</title>
        <authorList>
            <person name="Fouks B."/>
            <person name="Harrison M.C."/>
            <person name="Mikhailova A.A."/>
            <person name="Marchal E."/>
            <person name="English S."/>
            <person name="Carruthers M."/>
            <person name="Jennings E.C."/>
            <person name="Chiamaka E.L."/>
            <person name="Frigard R.A."/>
            <person name="Pippel M."/>
            <person name="Attardo G.M."/>
            <person name="Benoit J.B."/>
            <person name="Bornberg-Bauer E."/>
            <person name="Tobe S.S."/>
        </authorList>
    </citation>
    <scope>NUCLEOTIDE SEQUENCE</scope>
    <source>
        <strain evidence="8">Stay&amp;Tobe</strain>
    </source>
</reference>
<dbReference type="Gene3D" id="2.60.120.260">
    <property type="entry name" value="Galactose-binding domain-like"/>
    <property type="match status" value="1"/>
</dbReference>
<dbReference type="InterPro" id="IPR031330">
    <property type="entry name" value="Gly_Hdrlase_35_cat"/>
</dbReference>
<proteinExistence type="inferred from homology"/>
<name>A0AAD7ZMF8_DIPPU</name>
<protein>
    <recommendedName>
        <fullName evidence="4">Beta-galactosidase</fullName>
        <ecNumber evidence="4">3.2.1.23</ecNumber>
    </recommendedName>
</protein>
<gene>
    <name evidence="8" type="ORF">L9F63_022576</name>
</gene>
<dbReference type="Gene3D" id="3.20.20.80">
    <property type="entry name" value="Glycosidases"/>
    <property type="match status" value="2"/>
</dbReference>
<evidence type="ECO:0000256" key="2">
    <source>
        <dbReference type="ARBA" id="ARBA00022801"/>
    </source>
</evidence>
<dbReference type="PRINTS" id="PR00742">
    <property type="entry name" value="GLHYDRLASE35"/>
</dbReference>
<evidence type="ECO:0000256" key="1">
    <source>
        <dbReference type="ARBA" id="ARBA00009809"/>
    </source>
</evidence>